<comment type="caution">
    <text evidence="2">The sequence shown here is derived from an EMBL/GenBank/DDBJ whole genome shotgun (WGS) entry which is preliminary data.</text>
</comment>
<keyword evidence="3" id="KW-1185">Reference proteome</keyword>
<feature type="transmembrane region" description="Helical" evidence="1">
    <location>
        <begin position="125"/>
        <end position="146"/>
    </location>
</feature>
<evidence type="ECO:0000313" key="2">
    <source>
        <dbReference type="EMBL" id="TCN72284.1"/>
    </source>
</evidence>
<dbReference type="EMBL" id="SLWB01000002">
    <property type="protein sequence ID" value="TCN72284.1"/>
    <property type="molecule type" value="Genomic_DNA"/>
</dbReference>
<dbReference type="RefSeq" id="WP_131838339.1">
    <property type="nucleotide sequence ID" value="NZ_SLWB01000002.1"/>
</dbReference>
<feature type="transmembrane region" description="Helical" evidence="1">
    <location>
        <begin position="81"/>
        <end position="105"/>
    </location>
</feature>
<gene>
    <name evidence="2" type="ORF">CLV25_102250</name>
</gene>
<feature type="transmembrane region" description="Helical" evidence="1">
    <location>
        <begin position="43"/>
        <end position="69"/>
    </location>
</feature>
<evidence type="ECO:0000313" key="3">
    <source>
        <dbReference type="Proteomes" id="UP000294830"/>
    </source>
</evidence>
<protein>
    <recommendedName>
        <fullName evidence="4">HEAT repeat protein</fullName>
    </recommendedName>
</protein>
<evidence type="ECO:0008006" key="4">
    <source>
        <dbReference type="Google" id="ProtNLM"/>
    </source>
</evidence>
<accession>A0A4R2EZ73</accession>
<dbReference type="Proteomes" id="UP000294830">
    <property type="component" value="Unassembled WGS sequence"/>
</dbReference>
<keyword evidence="1" id="KW-0812">Transmembrane</keyword>
<dbReference type="AlphaFoldDB" id="A0A4R2EZ73"/>
<dbReference type="OrthoDB" id="1454284at2"/>
<dbReference type="InterPro" id="IPR016024">
    <property type="entry name" value="ARM-type_fold"/>
</dbReference>
<name>A0A4R2EZ73_9BACT</name>
<evidence type="ECO:0000256" key="1">
    <source>
        <dbReference type="SAM" id="Phobius"/>
    </source>
</evidence>
<feature type="transmembrane region" description="Helical" evidence="1">
    <location>
        <begin position="16"/>
        <end position="37"/>
    </location>
</feature>
<dbReference type="SUPFAM" id="SSF48371">
    <property type="entry name" value="ARM repeat"/>
    <property type="match status" value="1"/>
</dbReference>
<proteinExistence type="predicted"/>
<reference evidence="2 3" key="1">
    <citation type="submission" date="2019-03" db="EMBL/GenBank/DDBJ databases">
        <title>Genomic Encyclopedia of Archaeal and Bacterial Type Strains, Phase II (KMG-II): from individual species to whole genera.</title>
        <authorList>
            <person name="Goeker M."/>
        </authorList>
    </citation>
    <scope>NUCLEOTIDE SEQUENCE [LARGE SCALE GENOMIC DNA]</scope>
    <source>
        <strain evidence="2 3">RL-C</strain>
    </source>
</reference>
<sequence>MVERKISRALVLNRDIFISLAVAMLFVAFLVGLYGIFGVNLAFAFPILSFFYKLFTILAIVYAVVIIAAHRSKKKYIIYNYSLLALYSLSVVLLLVFILATYYHFEKSINGVIAYVTENFRFPSYTRYFLYMIYFSQLLVMAFFLASLASRTRRIGFTIIQRMYYVGFYSNILDYIYGDKQARYKAFSIIRRMLRTRYSKEAFVNTLNMFNINFKGDLKLKTHELYSALNLKDFMRTNLSSWRSKKVIWAIKMMSSFNDTHSISLLKQKFGTSNDYIRFEAIIGLIKLNEVDFVLDYLCNSSRSVNEYISNKIVSAVKLQGYATKDYGFLLDSKNEGVLILGLNLVNEFTQEKHLERVKQLLVHPNVKVSYAATRTLMTLDYIGFEKHIVEAIRDAPERNKLELLNAIKPYFTEDSLLWAKELLVTERNRDIRITILRMMYSVLSKPEIILNLYDDSQKSDVQELMDSITKTTMK</sequence>
<keyword evidence="1" id="KW-1133">Transmembrane helix</keyword>
<keyword evidence="1" id="KW-0472">Membrane</keyword>
<organism evidence="2 3">
    <name type="scientific">Acetobacteroides hydrogenigenes</name>
    <dbReference type="NCBI Taxonomy" id="979970"/>
    <lineage>
        <taxon>Bacteria</taxon>
        <taxon>Pseudomonadati</taxon>
        <taxon>Bacteroidota</taxon>
        <taxon>Bacteroidia</taxon>
        <taxon>Bacteroidales</taxon>
        <taxon>Rikenellaceae</taxon>
        <taxon>Acetobacteroides</taxon>
    </lineage>
</organism>